<protein>
    <submittedName>
        <fullName evidence="4">Oxidoreductase</fullName>
    </submittedName>
</protein>
<dbReference type="OrthoDB" id="9815825at2"/>
<dbReference type="RefSeq" id="WP_045922645.1">
    <property type="nucleotide sequence ID" value="NZ_JAAEDZ010000003.1"/>
</dbReference>
<dbReference type="InterPro" id="IPR051317">
    <property type="entry name" value="Gfo/Idh/MocA_oxidoreduct"/>
</dbReference>
<dbReference type="EMBL" id="JXBZ01000007">
    <property type="protein sequence ID" value="KJY48978.1"/>
    <property type="molecule type" value="Genomic_DNA"/>
</dbReference>
<name>A0A0F4KSG0_9LACO</name>
<dbReference type="HOGENOM" id="CLU_023194_17_1_9"/>
<comment type="similarity">
    <text evidence="1">Belongs to the Gfo/Idh/MocA family.</text>
</comment>
<dbReference type="Gene3D" id="3.30.360.10">
    <property type="entry name" value="Dihydrodipicolinate Reductase, domain 2"/>
    <property type="match status" value="1"/>
</dbReference>
<accession>A0A0F4KSG0</accession>
<sequence>MNYGEKKLDRPIRVGMVGGGRGGQIGYIHRMAATRDFNFQLIAGAFDVNPERGRDFGINLHIDPSRLYDDYKEMFAKEKERDDGIEAVIIATPNYLHYEITKAALENDLHVVCEKPMTFTVKEAEDLKELSEKHKKILATTFAYSGYQMIEQARQMVKHGDLGDIRVINMVYAHGYHNVAVEKHNASTKWRVDPKMAGPSYVLGDIGIHVLYLSRIICPELKIKKLMCSRQSFVKSRAPLEDNAMTIQKYNNGAVGYLWSSCVNSGSMYGMKIRIVGEKASIEWHEDHPYALSYEVQGEPQKIMVKGADYLYPEAREDDRGATDVVEGLFESWANLYSRFAQAMYAIDHGKTYDKWYPNVNDGLEAVRWIENCVKSADNGASWIDYK</sequence>
<reference evidence="4 5" key="1">
    <citation type="submission" date="2014-12" db="EMBL/GenBank/DDBJ databases">
        <title>Comparative genomics of the lactic acid bacteria isolated from the honey bee gut.</title>
        <authorList>
            <person name="Ellegaard K.M."/>
            <person name="Tamarit D."/>
            <person name="Javelind E."/>
            <person name="Olofsson T."/>
            <person name="Andersson S.G."/>
            <person name="Vasquez A."/>
        </authorList>
    </citation>
    <scope>NUCLEOTIDE SEQUENCE [LARGE SCALE GENOMIC DNA]</scope>
    <source>
        <strain evidence="4 5">Hon2</strain>
    </source>
</reference>
<dbReference type="SUPFAM" id="SSF55347">
    <property type="entry name" value="Glyceraldehyde-3-phosphate dehydrogenase-like, C-terminal domain"/>
    <property type="match status" value="1"/>
</dbReference>
<gene>
    <name evidence="4" type="ORF">JG29_08020</name>
</gene>
<dbReference type="Proteomes" id="UP000033695">
    <property type="component" value="Unassembled WGS sequence"/>
</dbReference>
<dbReference type="InterPro" id="IPR000683">
    <property type="entry name" value="Gfo/Idh/MocA-like_OxRdtase_N"/>
</dbReference>
<dbReference type="GO" id="GO:0000166">
    <property type="term" value="F:nucleotide binding"/>
    <property type="evidence" value="ECO:0007669"/>
    <property type="project" value="InterPro"/>
</dbReference>
<evidence type="ECO:0000313" key="4">
    <source>
        <dbReference type="EMBL" id="KJY48978.1"/>
    </source>
</evidence>
<evidence type="ECO:0000313" key="5">
    <source>
        <dbReference type="Proteomes" id="UP000033695"/>
    </source>
</evidence>
<organism evidence="4 5">
    <name type="scientific">Bombilactobacillus mellis</name>
    <dbReference type="NCBI Taxonomy" id="1218508"/>
    <lineage>
        <taxon>Bacteria</taxon>
        <taxon>Bacillati</taxon>
        <taxon>Bacillota</taxon>
        <taxon>Bacilli</taxon>
        <taxon>Lactobacillales</taxon>
        <taxon>Lactobacillaceae</taxon>
        <taxon>Bombilactobacillus</taxon>
    </lineage>
</organism>
<dbReference type="InterPro" id="IPR004104">
    <property type="entry name" value="Gfo/Idh/MocA-like_OxRdtase_C"/>
</dbReference>
<dbReference type="STRING" id="1218508.JG29_08020"/>
<evidence type="ECO:0000256" key="1">
    <source>
        <dbReference type="ARBA" id="ARBA00010928"/>
    </source>
</evidence>
<dbReference type="AlphaFoldDB" id="A0A0F4KSG0"/>
<evidence type="ECO:0000259" key="3">
    <source>
        <dbReference type="Pfam" id="PF02894"/>
    </source>
</evidence>
<evidence type="ECO:0000259" key="2">
    <source>
        <dbReference type="Pfam" id="PF01408"/>
    </source>
</evidence>
<dbReference type="Gene3D" id="3.40.50.720">
    <property type="entry name" value="NAD(P)-binding Rossmann-like Domain"/>
    <property type="match status" value="1"/>
</dbReference>
<feature type="domain" description="Gfo/Idh/MocA-like oxidoreductase C-terminal" evidence="3">
    <location>
        <begin position="154"/>
        <end position="383"/>
    </location>
</feature>
<dbReference type="InterPro" id="IPR036291">
    <property type="entry name" value="NAD(P)-bd_dom_sf"/>
</dbReference>
<keyword evidence="5" id="KW-1185">Reference proteome</keyword>
<dbReference type="PATRIC" id="fig|1218508.4.peg.821"/>
<comment type="caution">
    <text evidence="4">The sequence shown here is derived from an EMBL/GenBank/DDBJ whole genome shotgun (WGS) entry which is preliminary data.</text>
</comment>
<proteinExistence type="inferred from homology"/>
<dbReference type="Pfam" id="PF02894">
    <property type="entry name" value="GFO_IDH_MocA_C"/>
    <property type="match status" value="1"/>
</dbReference>
<dbReference type="SUPFAM" id="SSF51735">
    <property type="entry name" value="NAD(P)-binding Rossmann-fold domains"/>
    <property type="match status" value="1"/>
</dbReference>
<dbReference type="Pfam" id="PF01408">
    <property type="entry name" value="GFO_IDH_MocA"/>
    <property type="match status" value="1"/>
</dbReference>
<dbReference type="PANTHER" id="PTHR43708">
    <property type="entry name" value="CONSERVED EXPRESSED OXIDOREDUCTASE (EUROFUNG)"/>
    <property type="match status" value="1"/>
</dbReference>
<feature type="domain" description="Gfo/Idh/MocA-like oxidoreductase N-terminal" evidence="2">
    <location>
        <begin position="12"/>
        <end position="140"/>
    </location>
</feature>
<dbReference type="PANTHER" id="PTHR43708:SF3">
    <property type="entry name" value="OXIDOREDUCTASE"/>
    <property type="match status" value="1"/>
</dbReference>